<dbReference type="GO" id="GO:0043365">
    <property type="term" value="F:[formate-C-acetyltransferase]-activating enzyme activity"/>
    <property type="evidence" value="ECO:0007669"/>
    <property type="project" value="UniProtKB-EC"/>
</dbReference>
<evidence type="ECO:0000313" key="9">
    <source>
        <dbReference type="Proteomes" id="UP000255283"/>
    </source>
</evidence>
<gene>
    <name evidence="8" type="primary">pflA_2</name>
    <name evidence="8" type="ORF">NCTC13063_01363</name>
</gene>
<name>A0AAQ1ZIG8_9BACT</name>
<keyword evidence="8" id="KW-0560">Oxidoreductase</keyword>
<evidence type="ECO:0000256" key="5">
    <source>
        <dbReference type="ARBA" id="ARBA00023004"/>
    </source>
</evidence>
<evidence type="ECO:0000259" key="7">
    <source>
        <dbReference type="PROSITE" id="PS51918"/>
    </source>
</evidence>
<keyword evidence="8" id="KW-0670">Pyruvate</keyword>
<dbReference type="InterPro" id="IPR034457">
    <property type="entry name" value="Organic_radical-activating"/>
</dbReference>
<organism evidence="8 9">
    <name type="scientific">Segatella buccae</name>
    <dbReference type="NCBI Taxonomy" id="28126"/>
    <lineage>
        <taxon>Bacteria</taxon>
        <taxon>Pseudomonadati</taxon>
        <taxon>Bacteroidota</taxon>
        <taxon>Bacteroidia</taxon>
        <taxon>Bacteroidales</taxon>
        <taxon>Prevotellaceae</taxon>
        <taxon>Segatella</taxon>
    </lineage>
</organism>
<feature type="domain" description="Radical SAM core" evidence="7">
    <location>
        <begin position="17"/>
        <end position="218"/>
    </location>
</feature>
<evidence type="ECO:0000256" key="2">
    <source>
        <dbReference type="ARBA" id="ARBA00022485"/>
    </source>
</evidence>
<dbReference type="PANTHER" id="PTHR30352">
    <property type="entry name" value="PYRUVATE FORMATE-LYASE-ACTIVATING ENZYME"/>
    <property type="match status" value="1"/>
</dbReference>
<evidence type="ECO:0000256" key="4">
    <source>
        <dbReference type="ARBA" id="ARBA00022723"/>
    </source>
</evidence>
<dbReference type="PROSITE" id="PS51918">
    <property type="entry name" value="RADICAL_SAM"/>
    <property type="match status" value="1"/>
</dbReference>
<dbReference type="Gene3D" id="3.20.20.70">
    <property type="entry name" value="Aldolase class I"/>
    <property type="match status" value="1"/>
</dbReference>
<reference evidence="8 9" key="1">
    <citation type="submission" date="2018-06" db="EMBL/GenBank/DDBJ databases">
        <authorList>
            <consortium name="Pathogen Informatics"/>
            <person name="Doyle S."/>
        </authorList>
    </citation>
    <scope>NUCLEOTIDE SEQUENCE [LARGE SCALE GENOMIC DNA]</scope>
    <source>
        <strain evidence="8 9">NCTC13063</strain>
    </source>
</reference>
<accession>A0AAQ1ZIG8</accession>
<dbReference type="RefSeq" id="WP_115153656.1">
    <property type="nucleotide sequence ID" value="NZ_DBFWLE010000007.1"/>
</dbReference>
<protein>
    <submittedName>
        <fullName evidence="8">Pyruvate formate-lyase 1-activating enzyme</fullName>
        <ecNumber evidence="8">1.97.1.4</ecNumber>
    </submittedName>
</protein>
<dbReference type="InterPro" id="IPR013785">
    <property type="entry name" value="Aldolase_TIM"/>
</dbReference>
<keyword evidence="5" id="KW-0408">Iron</keyword>
<dbReference type="InterPro" id="IPR058240">
    <property type="entry name" value="rSAM_sf"/>
</dbReference>
<keyword evidence="3" id="KW-0949">S-adenosyl-L-methionine</keyword>
<dbReference type="AlphaFoldDB" id="A0AAQ1ZIG8"/>
<dbReference type="GO" id="GO:0051539">
    <property type="term" value="F:4 iron, 4 sulfur cluster binding"/>
    <property type="evidence" value="ECO:0007669"/>
    <property type="project" value="UniProtKB-KW"/>
</dbReference>
<dbReference type="SUPFAM" id="SSF102114">
    <property type="entry name" value="Radical SAM enzymes"/>
    <property type="match status" value="1"/>
</dbReference>
<dbReference type="InterPro" id="IPR007197">
    <property type="entry name" value="rSAM"/>
</dbReference>
<dbReference type="SFLD" id="SFLDS00029">
    <property type="entry name" value="Radical_SAM"/>
    <property type="match status" value="1"/>
</dbReference>
<dbReference type="PANTHER" id="PTHR30352:SF4">
    <property type="entry name" value="PYRUVATE FORMATE-LYASE 2-ACTIVATING ENZYME"/>
    <property type="match status" value="1"/>
</dbReference>
<keyword evidence="6" id="KW-0411">Iron-sulfur</keyword>
<comment type="cofactor">
    <cofactor evidence="1">
        <name>[4Fe-4S] cluster</name>
        <dbReference type="ChEBI" id="CHEBI:49883"/>
    </cofactor>
</comment>
<dbReference type="Proteomes" id="UP000255283">
    <property type="component" value="Unassembled WGS sequence"/>
</dbReference>
<evidence type="ECO:0000256" key="1">
    <source>
        <dbReference type="ARBA" id="ARBA00001966"/>
    </source>
</evidence>
<dbReference type="EC" id="1.97.1.4" evidence="8"/>
<dbReference type="GO" id="GO:0046872">
    <property type="term" value="F:metal ion binding"/>
    <property type="evidence" value="ECO:0007669"/>
    <property type="project" value="UniProtKB-KW"/>
</dbReference>
<dbReference type="EMBL" id="UGTJ01000001">
    <property type="protein sequence ID" value="SUB80083.1"/>
    <property type="molecule type" value="Genomic_DNA"/>
</dbReference>
<evidence type="ECO:0000256" key="3">
    <source>
        <dbReference type="ARBA" id="ARBA00022691"/>
    </source>
</evidence>
<evidence type="ECO:0000256" key="6">
    <source>
        <dbReference type="ARBA" id="ARBA00023014"/>
    </source>
</evidence>
<keyword evidence="2" id="KW-0004">4Fe-4S</keyword>
<keyword evidence="4" id="KW-0479">Metal-binding</keyword>
<evidence type="ECO:0000313" key="8">
    <source>
        <dbReference type="EMBL" id="SUB80083.1"/>
    </source>
</evidence>
<proteinExistence type="predicted"/>
<dbReference type="Pfam" id="PF04055">
    <property type="entry name" value="Radical_SAM"/>
    <property type="match status" value="1"/>
</dbReference>
<sequence length="218" mass="24572">MTTPIPLIGIERHRIATDGVGVTTLVAFHGCPLRCRYCLNPQCLQPDYFWRDVTVEDLLAEVAVDDLYFQATGGGITFGGGEPLLRSDFIADFCRRKPAAWHITLETSLNVSRHCLETVFPHIDQYFVDIKDTHPDIYRNYTARDNAPVMANLAWLAAQGAAEKILIRLPHIPDYNTQADVDRSRRRLEALGFTHFDEFDYIKKQGALESGTAKCDGE</sequence>
<comment type="caution">
    <text evidence="8">The sequence shown here is derived from an EMBL/GenBank/DDBJ whole genome shotgun (WGS) entry which is preliminary data.</text>
</comment>